<reference evidence="3" key="1">
    <citation type="submission" date="2016-06" db="UniProtKB">
        <authorList>
            <consortium name="WormBaseParasite"/>
        </authorList>
    </citation>
    <scope>IDENTIFICATION</scope>
</reference>
<evidence type="ECO:0000313" key="2">
    <source>
        <dbReference type="Proteomes" id="UP000271098"/>
    </source>
</evidence>
<reference evidence="1 2" key="2">
    <citation type="submission" date="2018-11" db="EMBL/GenBank/DDBJ databases">
        <authorList>
            <consortium name="Pathogen Informatics"/>
        </authorList>
    </citation>
    <scope>NUCLEOTIDE SEQUENCE [LARGE SCALE GENOMIC DNA]</scope>
</reference>
<dbReference type="WBParaSite" id="GPUH_0001712501-mRNA-1">
    <property type="protein sequence ID" value="GPUH_0001712501-mRNA-1"/>
    <property type="gene ID" value="GPUH_0001712501"/>
</dbReference>
<sequence>MYNYYTPLATDDVDAPASRLLEPRENDRALRPPTKMKRTSTIGVQPKHFHYTDWREMLALVNNCSQSMQAPDCTDKAF</sequence>
<accession>A0A183E812</accession>
<gene>
    <name evidence="1" type="ORF">GPUH_LOCUS17104</name>
</gene>
<evidence type="ECO:0000313" key="3">
    <source>
        <dbReference type="WBParaSite" id="GPUH_0001712501-mRNA-1"/>
    </source>
</evidence>
<proteinExistence type="predicted"/>
<name>A0A183E812_9BILA</name>
<protein>
    <submittedName>
        <fullName evidence="3">Clr2_transil domain-containing protein</fullName>
    </submittedName>
</protein>
<keyword evidence="2" id="KW-1185">Reference proteome</keyword>
<organism evidence="3">
    <name type="scientific">Gongylonema pulchrum</name>
    <dbReference type="NCBI Taxonomy" id="637853"/>
    <lineage>
        <taxon>Eukaryota</taxon>
        <taxon>Metazoa</taxon>
        <taxon>Ecdysozoa</taxon>
        <taxon>Nematoda</taxon>
        <taxon>Chromadorea</taxon>
        <taxon>Rhabditida</taxon>
        <taxon>Spirurina</taxon>
        <taxon>Spiruromorpha</taxon>
        <taxon>Spiruroidea</taxon>
        <taxon>Gongylonematidae</taxon>
        <taxon>Gongylonema</taxon>
    </lineage>
</organism>
<dbReference type="AlphaFoldDB" id="A0A183E812"/>
<dbReference type="Proteomes" id="UP000271098">
    <property type="component" value="Unassembled WGS sequence"/>
</dbReference>
<evidence type="ECO:0000313" key="1">
    <source>
        <dbReference type="EMBL" id="VDN29171.1"/>
    </source>
</evidence>
<dbReference type="EMBL" id="UYRT01084687">
    <property type="protein sequence ID" value="VDN29171.1"/>
    <property type="molecule type" value="Genomic_DNA"/>
</dbReference>